<evidence type="ECO:0000313" key="4">
    <source>
        <dbReference type="Proteomes" id="UP000001072"/>
    </source>
</evidence>
<name>F4RT86_MELLP</name>
<evidence type="ECO:0000313" key="3">
    <source>
        <dbReference type="EMBL" id="EGG04476.1"/>
    </source>
</evidence>
<dbReference type="AlphaFoldDB" id="F4RT86"/>
<dbReference type="OrthoDB" id="10449691at2759"/>
<dbReference type="EMBL" id="GL883118">
    <property type="protein sequence ID" value="EGG04476.1"/>
    <property type="molecule type" value="Genomic_DNA"/>
</dbReference>
<dbReference type="InParanoid" id="F4RT86"/>
<keyword evidence="4" id="KW-1185">Reference proteome</keyword>
<dbReference type="GeneID" id="18935012"/>
<evidence type="ECO:0000256" key="1">
    <source>
        <dbReference type="SAM" id="MobiDB-lite"/>
    </source>
</evidence>
<dbReference type="VEuPathDB" id="FungiDB:MELLADRAFT_88860"/>
<evidence type="ECO:0000256" key="2">
    <source>
        <dbReference type="SAM" id="SignalP"/>
    </source>
</evidence>
<reference evidence="4" key="1">
    <citation type="journal article" date="2011" name="Proc. Natl. Acad. Sci. U.S.A.">
        <title>Obligate biotrophy features unraveled by the genomic analysis of rust fungi.</title>
        <authorList>
            <person name="Duplessis S."/>
            <person name="Cuomo C.A."/>
            <person name="Lin Y.-C."/>
            <person name="Aerts A."/>
            <person name="Tisserant E."/>
            <person name="Veneault-Fourrey C."/>
            <person name="Joly D.L."/>
            <person name="Hacquard S."/>
            <person name="Amselem J."/>
            <person name="Cantarel B.L."/>
            <person name="Chiu R."/>
            <person name="Coutinho P.M."/>
            <person name="Feau N."/>
            <person name="Field M."/>
            <person name="Frey P."/>
            <person name="Gelhaye E."/>
            <person name="Goldberg J."/>
            <person name="Grabherr M.G."/>
            <person name="Kodira C.D."/>
            <person name="Kohler A."/>
            <person name="Kuees U."/>
            <person name="Lindquist E.A."/>
            <person name="Lucas S.M."/>
            <person name="Mago R."/>
            <person name="Mauceli E."/>
            <person name="Morin E."/>
            <person name="Murat C."/>
            <person name="Pangilinan J.L."/>
            <person name="Park R."/>
            <person name="Pearson M."/>
            <person name="Quesneville H."/>
            <person name="Rouhier N."/>
            <person name="Sakthikumar S."/>
            <person name="Salamov A.A."/>
            <person name="Schmutz J."/>
            <person name="Selles B."/>
            <person name="Shapiro H."/>
            <person name="Tanguay P."/>
            <person name="Tuskan G.A."/>
            <person name="Henrissat B."/>
            <person name="Van de Peer Y."/>
            <person name="Rouze P."/>
            <person name="Ellis J.G."/>
            <person name="Dodds P.N."/>
            <person name="Schein J.E."/>
            <person name="Zhong S."/>
            <person name="Hamelin R.C."/>
            <person name="Grigoriev I.V."/>
            <person name="Szabo L.J."/>
            <person name="Martin F."/>
        </authorList>
    </citation>
    <scope>NUCLEOTIDE SEQUENCE [LARGE SCALE GENOMIC DNA]</scope>
    <source>
        <strain evidence="4">98AG31 / pathotype 3-4-7</strain>
    </source>
</reference>
<dbReference type="HOGENOM" id="CLU_973425_0_0_1"/>
<dbReference type="KEGG" id="mlr:MELLADRAFT_88860"/>
<accession>F4RT86</accession>
<protein>
    <submittedName>
        <fullName evidence="3">Secreted protein</fullName>
    </submittedName>
</protein>
<feature type="compositionally biased region" description="Low complexity" evidence="1">
    <location>
        <begin position="237"/>
        <end position="286"/>
    </location>
</feature>
<organism evidence="4">
    <name type="scientific">Melampsora larici-populina (strain 98AG31 / pathotype 3-4-7)</name>
    <name type="common">Poplar leaf rust fungus</name>
    <dbReference type="NCBI Taxonomy" id="747676"/>
    <lineage>
        <taxon>Eukaryota</taxon>
        <taxon>Fungi</taxon>
        <taxon>Dikarya</taxon>
        <taxon>Basidiomycota</taxon>
        <taxon>Pucciniomycotina</taxon>
        <taxon>Pucciniomycetes</taxon>
        <taxon>Pucciniales</taxon>
        <taxon>Melampsoraceae</taxon>
        <taxon>Melampsora</taxon>
    </lineage>
</organism>
<feature type="signal peptide" evidence="2">
    <location>
        <begin position="1"/>
        <end position="21"/>
    </location>
</feature>
<dbReference type="Proteomes" id="UP000001072">
    <property type="component" value="Unassembled WGS sequence"/>
</dbReference>
<keyword evidence="2" id="KW-0732">Signal</keyword>
<feature type="chain" id="PRO_5003315521" evidence="2">
    <location>
        <begin position="22"/>
        <end position="286"/>
    </location>
</feature>
<dbReference type="RefSeq" id="XP_007412267.1">
    <property type="nucleotide sequence ID" value="XM_007412205.1"/>
</dbReference>
<proteinExistence type="predicted"/>
<feature type="compositionally biased region" description="Acidic residues" evidence="1">
    <location>
        <begin position="216"/>
        <end position="233"/>
    </location>
</feature>
<sequence>MFNIFIARALSSWMLFDLVSAQFPSPLSNVGQTFPNQFSQPGGSPGAMGGFSPNGPQFPAQPFVPGGFPGGVPNAFSPYGQPFSGPGLPQLPASGLDTSAPYQCDQFGGQEAEIKLKHCNLALGEFFNYGQWVWSTDLTSSRTCSTCQVLLESQSQFAVAVPAQALKKKVFDILSGCRNRAGLASLNEGVALPFGSFGPVTVSLQIARGKKCTAREDDDDDDDDDDDSDDDDDHAFTSSRSAPGRSTSSSLAAGKSTSSRPASGRTTPSSSGSSTGTAGGARSRPV</sequence>
<gene>
    <name evidence="3" type="ORF">MELLADRAFT_88860</name>
</gene>
<feature type="region of interest" description="Disordered" evidence="1">
    <location>
        <begin position="209"/>
        <end position="286"/>
    </location>
</feature>